<feature type="domain" description="Mon2/Sec7/BIG1-like dimerisation and cyclophilin-binding" evidence="2">
    <location>
        <begin position="8"/>
        <end position="163"/>
    </location>
</feature>
<feature type="non-terminal residue" evidence="3">
    <location>
        <position position="1"/>
    </location>
</feature>
<sequence>MESALNGLAAQAKTSTLRETVAMAREALANMKTKGDTPVVYVREKLLSAFELALEVGSEKAQQHSIEGIQCLIRDRRFHSSQQENPEDGLPAQLLNSLNAIAHFGHQVQCHCLTVIVELICSVELKITVLELQTALELCMRAFGASREESARMSARAAISQSIASYCSNRYNRCETPQDYLTVYLDATALLEGYVAKLDSLSIGSEQSLVLFDATNALLSAQPLSIEAHRPFVNLLWEKLCPLMIRLLGVPDRARGSPIPPDRSSSTGSTDTEPLGQGQIARFALSPAAMANPEATRALYLIVEQLMRLMCGHADLHSMLEALVHKALLFPVVEHRLEAVRLCRKMLGDPRRLADVIRAATERGGDLSLWRMAVVCLQESADPNGPLALDAVRACAHMLQGLIELCDRDVLAEQSRGWLVDNFGSLQHVNAQGFLPRQSSDGPAPANLELRTETVDAEEPDTGEAATAARFVTALLDTVPAWEEKGTLAQDERLLHFATTFHADFSAAHADLFKRKCLPLFRDWVLGTGCEVYASETWLKQVYDLASSRQSPEMPTIIVDLIKDFDGFDRGLLSEVARLKRIQNGPPVDEGHREEKMAARWLLCSSWESIVCILNTFLGMKEKRSRLRHRLLEGLEHSISGMQRLATVSMRLGLGERCGWIFEGLVEASCDVDSLRAAACQEEFKRLSVVSRIDLLSMQLVLDNAFVANEAPECWKHVIRCTEYVWELEKFIYGALCYDKPTPGRGEGLAAAERSVESVLGSGDLDRDGLNKALAVLIAKTDAFYGRVGKELSLSALRHLLTALVSASLARTLYPSMAQVGGDCMA</sequence>
<accession>A0AA36G7H5</accession>
<evidence type="ECO:0000313" key="4">
    <source>
        <dbReference type="Proteomes" id="UP001177023"/>
    </source>
</evidence>
<dbReference type="EMBL" id="CATQJA010002639">
    <property type="protein sequence ID" value="CAJ0575538.1"/>
    <property type="molecule type" value="Genomic_DNA"/>
</dbReference>
<dbReference type="Pfam" id="PF16213">
    <property type="entry name" value="DCB"/>
    <property type="match status" value="1"/>
</dbReference>
<evidence type="ECO:0000256" key="1">
    <source>
        <dbReference type="SAM" id="MobiDB-lite"/>
    </source>
</evidence>
<evidence type="ECO:0000313" key="3">
    <source>
        <dbReference type="EMBL" id="CAJ0575538.1"/>
    </source>
</evidence>
<dbReference type="Proteomes" id="UP001177023">
    <property type="component" value="Unassembled WGS sequence"/>
</dbReference>
<dbReference type="InterPro" id="IPR032629">
    <property type="entry name" value="DCB_dom"/>
</dbReference>
<dbReference type="AlphaFoldDB" id="A0AA36G7H5"/>
<comment type="caution">
    <text evidence="3">The sequence shown here is derived from an EMBL/GenBank/DDBJ whole genome shotgun (WGS) entry which is preliminary data.</text>
</comment>
<reference evidence="3" key="1">
    <citation type="submission" date="2023-06" db="EMBL/GenBank/DDBJ databases">
        <authorList>
            <person name="Delattre M."/>
        </authorList>
    </citation>
    <scope>NUCLEOTIDE SEQUENCE</scope>
    <source>
        <strain evidence="3">AF72</strain>
    </source>
</reference>
<keyword evidence="4" id="KW-1185">Reference proteome</keyword>
<name>A0AA36G7H5_9BILA</name>
<proteinExistence type="predicted"/>
<feature type="compositionally biased region" description="Polar residues" evidence="1">
    <location>
        <begin position="263"/>
        <end position="272"/>
    </location>
</feature>
<evidence type="ECO:0000259" key="2">
    <source>
        <dbReference type="Pfam" id="PF16213"/>
    </source>
</evidence>
<feature type="region of interest" description="Disordered" evidence="1">
    <location>
        <begin position="255"/>
        <end position="275"/>
    </location>
</feature>
<protein>
    <recommendedName>
        <fullName evidence="2">Mon2/Sec7/BIG1-like dimerisation and cyclophilin-binding domain-containing protein</fullName>
    </recommendedName>
</protein>
<gene>
    <name evidence="3" type="ORF">MSPICULIGERA_LOCUS13848</name>
</gene>
<organism evidence="3 4">
    <name type="scientific">Mesorhabditis spiculigera</name>
    <dbReference type="NCBI Taxonomy" id="96644"/>
    <lineage>
        <taxon>Eukaryota</taxon>
        <taxon>Metazoa</taxon>
        <taxon>Ecdysozoa</taxon>
        <taxon>Nematoda</taxon>
        <taxon>Chromadorea</taxon>
        <taxon>Rhabditida</taxon>
        <taxon>Rhabditina</taxon>
        <taxon>Rhabditomorpha</taxon>
        <taxon>Rhabditoidea</taxon>
        <taxon>Rhabditidae</taxon>
        <taxon>Mesorhabditinae</taxon>
        <taxon>Mesorhabditis</taxon>
    </lineage>
</organism>